<dbReference type="Proteomes" id="UP000501812">
    <property type="component" value="Chromosome"/>
</dbReference>
<dbReference type="PANTHER" id="PTHR30469:SF11">
    <property type="entry name" value="BLL4320 PROTEIN"/>
    <property type="match status" value="1"/>
</dbReference>
<dbReference type="Pfam" id="PF25967">
    <property type="entry name" value="RND-MFP_C"/>
    <property type="match status" value="1"/>
</dbReference>
<dbReference type="Gene3D" id="2.40.420.20">
    <property type="match status" value="1"/>
</dbReference>
<evidence type="ECO:0000259" key="3">
    <source>
        <dbReference type="Pfam" id="PF25954"/>
    </source>
</evidence>
<evidence type="ECO:0000313" key="6">
    <source>
        <dbReference type="Proteomes" id="UP000501812"/>
    </source>
</evidence>
<feature type="domain" description="CusB-like beta-barrel" evidence="3">
    <location>
        <begin position="205"/>
        <end position="277"/>
    </location>
</feature>
<feature type="domain" description="Multidrug resistance protein MdtA-like C-terminal permuted SH3" evidence="4">
    <location>
        <begin position="285"/>
        <end position="346"/>
    </location>
</feature>
<feature type="signal peptide" evidence="2">
    <location>
        <begin position="1"/>
        <end position="20"/>
    </location>
</feature>
<gene>
    <name evidence="5" type="ORF">HHL09_06465</name>
</gene>
<proteinExistence type="inferred from homology"/>
<evidence type="ECO:0000256" key="1">
    <source>
        <dbReference type="ARBA" id="ARBA00009477"/>
    </source>
</evidence>
<dbReference type="InterPro" id="IPR058792">
    <property type="entry name" value="Beta-barrel_RND_2"/>
</dbReference>
<protein>
    <submittedName>
        <fullName evidence="5">Efflux RND transporter periplasmic adaptor subunit</fullName>
    </submittedName>
</protein>
<accession>A0A858RF19</accession>
<dbReference type="RefSeq" id="WP_169453751.1">
    <property type="nucleotide sequence ID" value="NZ_CP051774.1"/>
</dbReference>
<dbReference type="NCBIfam" id="TIGR01730">
    <property type="entry name" value="RND_mfp"/>
    <property type="match status" value="1"/>
</dbReference>
<dbReference type="InterPro" id="IPR058627">
    <property type="entry name" value="MdtA-like_C"/>
</dbReference>
<comment type="similarity">
    <text evidence="1">Belongs to the membrane fusion protein (MFP) (TC 8.A.1) family.</text>
</comment>
<evidence type="ECO:0000259" key="4">
    <source>
        <dbReference type="Pfam" id="PF25967"/>
    </source>
</evidence>
<dbReference type="KEGG" id="luo:HHL09_06465"/>
<dbReference type="Gene3D" id="2.40.30.170">
    <property type="match status" value="1"/>
</dbReference>
<dbReference type="AlphaFoldDB" id="A0A858RF19"/>
<keyword evidence="2" id="KW-0732">Signal</keyword>
<sequence length="369" mass="38698">MKASHWVASLALVAAVVAVGAGLAAKKKADIQKSIEEAAMMPEQMEAVIVQTAREVEHRRTTTAVGSVLALRSVTLKNEVSGTVAKVDLTPGKIVEAGEVLVALDVSVEEAELRALDAQAALTETNLKRADTLVSSSATSKKDLDQARAERDVALAQTERTKAMIARKIIRAPFRARIGLSDVHPGQYLEEGTELTTLQGVDEAVYVDFSVTQAVAAGLKQGDPVEVAGSSKETPVTATIEALDARIDRATRSGWVRAKVADAAKVPPPGASVQVRVPLGPPRKVVAIPISGLRRGPQGDHVFVVIADKEGKPRASTRLVQSGAVLGDEVLIEKGLSAGEQLAASGSFKLREGVLVADMGKAPQGQQAQ</sequence>
<dbReference type="PANTHER" id="PTHR30469">
    <property type="entry name" value="MULTIDRUG RESISTANCE PROTEIN MDTA"/>
    <property type="match status" value="1"/>
</dbReference>
<dbReference type="Gene3D" id="1.10.287.470">
    <property type="entry name" value="Helix hairpin bin"/>
    <property type="match status" value="1"/>
</dbReference>
<evidence type="ECO:0000313" key="5">
    <source>
        <dbReference type="EMBL" id="QJE95437.1"/>
    </source>
</evidence>
<dbReference type="GO" id="GO:1990281">
    <property type="term" value="C:efflux pump complex"/>
    <property type="evidence" value="ECO:0007669"/>
    <property type="project" value="TreeGrafter"/>
</dbReference>
<reference evidence="5 6" key="1">
    <citation type="submission" date="2020-04" db="EMBL/GenBank/DDBJ databases">
        <title>Luteolibacter sp. G-1-1-1 isolated from soil.</title>
        <authorList>
            <person name="Dahal R.H."/>
        </authorList>
    </citation>
    <scope>NUCLEOTIDE SEQUENCE [LARGE SCALE GENOMIC DNA]</scope>
    <source>
        <strain evidence="5 6">G-1-1-1</strain>
    </source>
</reference>
<name>A0A858RF19_9BACT</name>
<dbReference type="EMBL" id="CP051774">
    <property type="protein sequence ID" value="QJE95437.1"/>
    <property type="molecule type" value="Genomic_DNA"/>
</dbReference>
<keyword evidence="6" id="KW-1185">Reference proteome</keyword>
<dbReference type="Gene3D" id="2.40.50.100">
    <property type="match status" value="1"/>
</dbReference>
<feature type="chain" id="PRO_5032474712" evidence="2">
    <location>
        <begin position="21"/>
        <end position="369"/>
    </location>
</feature>
<dbReference type="InterPro" id="IPR006143">
    <property type="entry name" value="RND_pump_MFP"/>
</dbReference>
<dbReference type="SUPFAM" id="SSF111369">
    <property type="entry name" value="HlyD-like secretion proteins"/>
    <property type="match status" value="1"/>
</dbReference>
<dbReference type="Pfam" id="PF25954">
    <property type="entry name" value="Beta-barrel_RND_2"/>
    <property type="match status" value="1"/>
</dbReference>
<dbReference type="GO" id="GO:0015562">
    <property type="term" value="F:efflux transmembrane transporter activity"/>
    <property type="evidence" value="ECO:0007669"/>
    <property type="project" value="TreeGrafter"/>
</dbReference>
<evidence type="ECO:0000256" key="2">
    <source>
        <dbReference type="SAM" id="SignalP"/>
    </source>
</evidence>
<organism evidence="5 6">
    <name type="scientific">Luteolibacter luteus</name>
    <dbReference type="NCBI Taxonomy" id="2728835"/>
    <lineage>
        <taxon>Bacteria</taxon>
        <taxon>Pseudomonadati</taxon>
        <taxon>Verrucomicrobiota</taxon>
        <taxon>Verrucomicrobiia</taxon>
        <taxon>Verrucomicrobiales</taxon>
        <taxon>Verrucomicrobiaceae</taxon>
        <taxon>Luteolibacter</taxon>
    </lineage>
</organism>